<protein>
    <recommendedName>
        <fullName evidence="4">Toxin ETX/toxin MTX2</fullName>
    </recommendedName>
</protein>
<sequence length="274" mass="30715">MKRIYLALLAVSVALPLSIAPKGFAVASEEVTDIEGSYEIFTEYSLSEEDIENLTEEELLDYTEEQEDNFWSDVDVNTEDEWIELTEELEQDLLAELDQEEDEDVIRPFVLISKPKDIWEAAAITVVKNKYNHPTTASFIINSVNKANNLTLGSDSPLSKKVVASTAWKNMIKKEIDKKKNSGGFGVGGSVTLPSGETHTALNKVDYFINATKGKNGKWTYSATINDTWDFTYNRYKNNYKSFPVTLANNAAYASQMTGVMKPFKIKMSLKGTN</sequence>
<accession>A0ABT0XDY3</accession>
<name>A0ABT0XDY3_9BACI</name>
<proteinExistence type="predicted"/>
<feature type="signal peptide" evidence="1">
    <location>
        <begin position="1"/>
        <end position="27"/>
    </location>
</feature>
<evidence type="ECO:0000256" key="1">
    <source>
        <dbReference type="SAM" id="SignalP"/>
    </source>
</evidence>
<evidence type="ECO:0000313" key="2">
    <source>
        <dbReference type="EMBL" id="MCM2674111.1"/>
    </source>
</evidence>
<evidence type="ECO:0008006" key="4">
    <source>
        <dbReference type="Google" id="ProtNLM"/>
    </source>
</evidence>
<reference evidence="2" key="1">
    <citation type="submission" date="2022-06" db="EMBL/GenBank/DDBJ databases">
        <title>Alkalicoccobacillus porphyridii sp. nov., isolated from a marine red alga, Porphyridium purpureum and reclassification of Shouchella plakortidis and Shouchella gibsonii as Alkalicoccobacillus plakortidis comb. nov. and Alkalicoccobacillus gibsonii comb. nov.</title>
        <authorList>
            <person name="Kim K.H."/>
            <person name="Lee J.K."/>
            <person name="Han D.M."/>
            <person name="Baek J.H."/>
            <person name="Jeon C.O."/>
        </authorList>
    </citation>
    <scope>NUCLEOTIDE SEQUENCE</scope>
    <source>
        <strain evidence="2">DSM 19153</strain>
    </source>
</reference>
<feature type="chain" id="PRO_5047450411" description="Toxin ETX/toxin MTX2" evidence="1">
    <location>
        <begin position="28"/>
        <end position="274"/>
    </location>
</feature>
<organism evidence="2 3">
    <name type="scientific">Alkalicoccobacillus plakortidis</name>
    <dbReference type="NCBI Taxonomy" id="444060"/>
    <lineage>
        <taxon>Bacteria</taxon>
        <taxon>Bacillati</taxon>
        <taxon>Bacillota</taxon>
        <taxon>Bacilli</taxon>
        <taxon>Bacillales</taxon>
        <taxon>Bacillaceae</taxon>
        <taxon>Alkalicoccobacillus</taxon>
    </lineage>
</organism>
<comment type="caution">
    <text evidence="2">The sequence shown here is derived from an EMBL/GenBank/DDBJ whole genome shotgun (WGS) entry which is preliminary data.</text>
</comment>
<keyword evidence="1" id="KW-0732">Signal</keyword>
<gene>
    <name evidence="2" type="ORF">NDM98_00310</name>
</gene>
<dbReference type="EMBL" id="JAMQJY010000001">
    <property type="protein sequence ID" value="MCM2674111.1"/>
    <property type="molecule type" value="Genomic_DNA"/>
</dbReference>
<dbReference type="RefSeq" id="WP_251603088.1">
    <property type="nucleotide sequence ID" value="NZ_JAMQJY010000001.1"/>
</dbReference>
<dbReference type="Proteomes" id="UP001203665">
    <property type="component" value="Unassembled WGS sequence"/>
</dbReference>
<evidence type="ECO:0000313" key="3">
    <source>
        <dbReference type="Proteomes" id="UP001203665"/>
    </source>
</evidence>
<keyword evidence="3" id="KW-1185">Reference proteome</keyword>